<dbReference type="GO" id="GO:0003677">
    <property type="term" value="F:DNA binding"/>
    <property type="evidence" value="ECO:0007669"/>
    <property type="project" value="UniProtKB-KW"/>
</dbReference>
<dbReference type="Gene3D" id="1.20.120.530">
    <property type="entry name" value="GntR ligand-binding domain-like"/>
    <property type="match status" value="1"/>
</dbReference>
<dbReference type="InterPro" id="IPR036390">
    <property type="entry name" value="WH_DNA-bd_sf"/>
</dbReference>
<dbReference type="InterPro" id="IPR008920">
    <property type="entry name" value="TF_FadR/GntR_C"/>
</dbReference>
<dbReference type="PRINTS" id="PR00035">
    <property type="entry name" value="HTHGNTR"/>
</dbReference>
<feature type="domain" description="HTH gntR-type" evidence="4">
    <location>
        <begin position="11"/>
        <end position="78"/>
    </location>
</feature>
<protein>
    <submittedName>
        <fullName evidence="5">HTH-type transcriptional repressor CsiR</fullName>
    </submittedName>
</protein>
<keyword evidence="1" id="KW-0805">Transcription regulation</keyword>
<accession>A0A165Z0N5</accession>
<dbReference type="Proteomes" id="UP000076577">
    <property type="component" value="Unassembled WGS sequence"/>
</dbReference>
<dbReference type="Pfam" id="PF07729">
    <property type="entry name" value="FCD"/>
    <property type="match status" value="1"/>
</dbReference>
<sequence length="214" mass="23791">MNKGGVRKRTGDQSRFIAQDLREKIIQAQLLPEAVLRQETLAADYGVSRMPVREALQILQKEGWVDIVPNAGTVITALNIAELTEVYEMRAALEVLALSKALPEISNSQLEAAKAILEQAQQAPRSAFGELNHAFHNALYAPCKRPRLLAQIGALATISQRYLHTAAIQLDYEQQSHHEHQRLLELCFDRDIQAATLCLRQHIETAGKALAAQL</sequence>
<organism evidence="5 6">
    <name type="scientific">Pseudovibrio axinellae</name>
    <dbReference type="NCBI Taxonomy" id="989403"/>
    <lineage>
        <taxon>Bacteria</taxon>
        <taxon>Pseudomonadati</taxon>
        <taxon>Pseudomonadota</taxon>
        <taxon>Alphaproteobacteria</taxon>
        <taxon>Hyphomicrobiales</taxon>
        <taxon>Stappiaceae</taxon>
        <taxon>Pseudovibrio</taxon>
    </lineage>
</organism>
<dbReference type="InterPro" id="IPR000524">
    <property type="entry name" value="Tscrpt_reg_HTH_GntR"/>
</dbReference>
<evidence type="ECO:0000256" key="3">
    <source>
        <dbReference type="ARBA" id="ARBA00023163"/>
    </source>
</evidence>
<keyword evidence="3" id="KW-0804">Transcription</keyword>
<evidence type="ECO:0000256" key="2">
    <source>
        <dbReference type="ARBA" id="ARBA00023125"/>
    </source>
</evidence>
<dbReference type="PANTHER" id="PTHR43537:SF41">
    <property type="entry name" value="TRANSCRIPTIONAL REGULATORY PROTEIN"/>
    <property type="match status" value="1"/>
</dbReference>
<dbReference type="PROSITE" id="PS50949">
    <property type="entry name" value="HTH_GNTR"/>
    <property type="match status" value="1"/>
</dbReference>
<evidence type="ECO:0000259" key="4">
    <source>
        <dbReference type="PROSITE" id="PS50949"/>
    </source>
</evidence>
<dbReference type="Gene3D" id="1.10.10.10">
    <property type="entry name" value="Winged helix-like DNA-binding domain superfamily/Winged helix DNA-binding domain"/>
    <property type="match status" value="1"/>
</dbReference>
<comment type="caution">
    <text evidence="5">The sequence shown here is derived from an EMBL/GenBank/DDBJ whole genome shotgun (WGS) entry which is preliminary data.</text>
</comment>
<gene>
    <name evidence="5" type="primary">csiR_1</name>
    <name evidence="5" type="ORF">PsAD2_01945</name>
</gene>
<dbReference type="SUPFAM" id="SSF48008">
    <property type="entry name" value="GntR ligand-binding domain-like"/>
    <property type="match status" value="1"/>
</dbReference>
<dbReference type="OrthoDB" id="9788098at2"/>
<evidence type="ECO:0000313" key="5">
    <source>
        <dbReference type="EMBL" id="KZL19406.1"/>
    </source>
</evidence>
<proteinExistence type="predicted"/>
<dbReference type="AlphaFoldDB" id="A0A165Z0N5"/>
<dbReference type="GO" id="GO:0003700">
    <property type="term" value="F:DNA-binding transcription factor activity"/>
    <property type="evidence" value="ECO:0007669"/>
    <property type="project" value="InterPro"/>
</dbReference>
<dbReference type="SUPFAM" id="SSF46785">
    <property type="entry name" value="Winged helix' DNA-binding domain"/>
    <property type="match status" value="1"/>
</dbReference>
<keyword evidence="2" id="KW-0238">DNA-binding</keyword>
<dbReference type="InterPro" id="IPR011711">
    <property type="entry name" value="GntR_C"/>
</dbReference>
<evidence type="ECO:0000256" key="1">
    <source>
        <dbReference type="ARBA" id="ARBA00023015"/>
    </source>
</evidence>
<evidence type="ECO:0000313" key="6">
    <source>
        <dbReference type="Proteomes" id="UP000076577"/>
    </source>
</evidence>
<dbReference type="EMBL" id="LMCB01000014">
    <property type="protein sequence ID" value="KZL19406.1"/>
    <property type="molecule type" value="Genomic_DNA"/>
</dbReference>
<dbReference type="InterPro" id="IPR036388">
    <property type="entry name" value="WH-like_DNA-bd_sf"/>
</dbReference>
<dbReference type="SMART" id="SM00895">
    <property type="entry name" value="FCD"/>
    <property type="match status" value="1"/>
</dbReference>
<dbReference type="PANTHER" id="PTHR43537">
    <property type="entry name" value="TRANSCRIPTIONAL REGULATOR, GNTR FAMILY"/>
    <property type="match status" value="1"/>
</dbReference>
<dbReference type="Pfam" id="PF00392">
    <property type="entry name" value="GntR"/>
    <property type="match status" value="1"/>
</dbReference>
<keyword evidence="6" id="KW-1185">Reference proteome</keyword>
<name>A0A165Z0N5_9HYPH</name>
<dbReference type="STRING" id="989403.SAMN05421798_11343"/>
<reference evidence="5 6" key="1">
    <citation type="journal article" date="2016" name="Front. Microbiol.">
        <title>Comparative Genomic Analysis Reveals a Diverse Repertoire of Genes Involved in Prokaryote-Eukaryote Interactions within the Pseudovibrio Genus.</title>
        <authorList>
            <person name="Romano S."/>
            <person name="Fernandez-Guerra A."/>
            <person name="Reen F.J."/>
            <person name="Glockner F.O."/>
            <person name="Crowley S.P."/>
            <person name="O'Sullivan O."/>
            <person name="Cotter P.D."/>
            <person name="Adams C."/>
            <person name="Dobson A.D."/>
            <person name="O'Gara F."/>
        </authorList>
    </citation>
    <scope>NUCLEOTIDE SEQUENCE [LARGE SCALE GENOMIC DNA]</scope>
    <source>
        <strain evidence="5 6">Ad2</strain>
    </source>
</reference>
<dbReference type="CDD" id="cd07377">
    <property type="entry name" value="WHTH_GntR"/>
    <property type="match status" value="1"/>
</dbReference>
<dbReference type="SMART" id="SM00345">
    <property type="entry name" value="HTH_GNTR"/>
    <property type="match status" value="1"/>
</dbReference>
<dbReference type="PATRIC" id="fig|989403.3.peg.2081"/>